<protein>
    <recommendedName>
        <fullName evidence="3">Phorbol-ester/DAG-type domain-containing protein</fullName>
    </recommendedName>
</protein>
<reference evidence="1 2" key="1">
    <citation type="submission" date="2019-02" db="EMBL/GenBank/DDBJ databases">
        <title>Siculibacillus lacustris gen. nov., sp. nov., a new rosette-forming bacterium isolated from a freshwater crater lake (Lake St. Ana, Romania).</title>
        <authorList>
            <person name="Felfoldi T."/>
            <person name="Marton Z."/>
            <person name="Szabo A."/>
            <person name="Mentes A."/>
            <person name="Boka K."/>
            <person name="Marialigeti K."/>
            <person name="Mathe I."/>
            <person name="Koncz M."/>
            <person name="Schumann P."/>
            <person name="Toth E."/>
        </authorList>
    </citation>
    <scope>NUCLEOTIDE SEQUENCE [LARGE SCALE GENOMIC DNA]</scope>
    <source>
        <strain evidence="1 2">SA-279</strain>
    </source>
</reference>
<gene>
    <name evidence="1" type="ORF">EYW49_21970</name>
</gene>
<dbReference type="RefSeq" id="WP_131311775.1">
    <property type="nucleotide sequence ID" value="NZ_SJFN01000057.1"/>
</dbReference>
<evidence type="ECO:0000313" key="2">
    <source>
        <dbReference type="Proteomes" id="UP000292781"/>
    </source>
</evidence>
<dbReference type="SUPFAM" id="SSF57889">
    <property type="entry name" value="Cysteine-rich domain"/>
    <property type="match status" value="1"/>
</dbReference>
<dbReference type="OrthoDB" id="1971562at2"/>
<organism evidence="1 2">
    <name type="scientific">Siculibacillus lacustris</name>
    <dbReference type="NCBI Taxonomy" id="1549641"/>
    <lineage>
        <taxon>Bacteria</taxon>
        <taxon>Pseudomonadati</taxon>
        <taxon>Pseudomonadota</taxon>
        <taxon>Alphaproteobacteria</taxon>
        <taxon>Hyphomicrobiales</taxon>
        <taxon>Ancalomicrobiaceae</taxon>
        <taxon>Siculibacillus</taxon>
    </lineage>
</organism>
<accession>A0A4Q9VD82</accession>
<comment type="caution">
    <text evidence="1">The sequence shown here is derived from an EMBL/GenBank/DDBJ whole genome shotgun (WGS) entry which is preliminary data.</text>
</comment>
<dbReference type="AlphaFoldDB" id="A0A4Q9VD82"/>
<name>A0A4Q9VD82_9HYPH</name>
<evidence type="ECO:0008006" key="3">
    <source>
        <dbReference type="Google" id="ProtNLM"/>
    </source>
</evidence>
<dbReference type="EMBL" id="SJFN01000057">
    <property type="protein sequence ID" value="TBW32608.1"/>
    <property type="molecule type" value="Genomic_DNA"/>
</dbReference>
<dbReference type="InterPro" id="IPR046349">
    <property type="entry name" value="C1-like_sf"/>
</dbReference>
<keyword evidence="2" id="KW-1185">Reference proteome</keyword>
<sequence length="93" mass="10393">MALFGDWRDTRAVIEAAYEGIGESHPGNIPRRDWNLVERALEKFKALSGRTCGECGQPIAFRAEIVCLDCGVALHKGCAPRHFWPAGRPDRRD</sequence>
<proteinExistence type="predicted"/>
<evidence type="ECO:0000313" key="1">
    <source>
        <dbReference type="EMBL" id="TBW32608.1"/>
    </source>
</evidence>
<dbReference type="Proteomes" id="UP000292781">
    <property type="component" value="Unassembled WGS sequence"/>
</dbReference>